<feature type="signal peptide" evidence="1">
    <location>
        <begin position="1"/>
        <end position="24"/>
    </location>
</feature>
<gene>
    <name evidence="2" type="ORF">IZO911_LOCUS40606</name>
    <name evidence="3" type="ORF">KXQ929_LOCUS33883</name>
</gene>
<sequence length="107" mass="11129">MQSTSAILLVLIFIGVLCVANVGGDTCLCSCCVGVGCKVIGKPPLSIPSCENNACSAKCKQTYVADCDSPQSQSVNICISGASIIFSRYTIFTTFILAITAIKGLRV</sequence>
<evidence type="ECO:0000313" key="4">
    <source>
        <dbReference type="Proteomes" id="UP000663868"/>
    </source>
</evidence>
<evidence type="ECO:0000256" key="1">
    <source>
        <dbReference type="SAM" id="SignalP"/>
    </source>
</evidence>
<dbReference type="EMBL" id="CAJOBB010004457">
    <property type="protein sequence ID" value="CAF4089834.1"/>
    <property type="molecule type" value="Genomic_DNA"/>
</dbReference>
<dbReference type="EMBL" id="CAJNOE010001401">
    <property type="protein sequence ID" value="CAF1419859.1"/>
    <property type="molecule type" value="Genomic_DNA"/>
</dbReference>
<protein>
    <submittedName>
        <fullName evidence="3">Uncharacterized protein</fullName>
    </submittedName>
</protein>
<keyword evidence="1" id="KW-0732">Signal</keyword>
<evidence type="ECO:0000313" key="3">
    <source>
        <dbReference type="EMBL" id="CAF4089834.1"/>
    </source>
</evidence>
<feature type="chain" id="PRO_5035620950" evidence="1">
    <location>
        <begin position="25"/>
        <end position="107"/>
    </location>
</feature>
<reference evidence="3" key="1">
    <citation type="submission" date="2021-02" db="EMBL/GenBank/DDBJ databases">
        <authorList>
            <person name="Nowell W R."/>
        </authorList>
    </citation>
    <scope>NUCLEOTIDE SEQUENCE</scope>
</reference>
<proteinExistence type="predicted"/>
<evidence type="ECO:0000313" key="2">
    <source>
        <dbReference type="EMBL" id="CAF1419859.1"/>
    </source>
</evidence>
<dbReference type="Proteomes" id="UP000663868">
    <property type="component" value="Unassembled WGS sequence"/>
</dbReference>
<organism evidence="3 4">
    <name type="scientific">Adineta steineri</name>
    <dbReference type="NCBI Taxonomy" id="433720"/>
    <lineage>
        <taxon>Eukaryota</taxon>
        <taxon>Metazoa</taxon>
        <taxon>Spiralia</taxon>
        <taxon>Gnathifera</taxon>
        <taxon>Rotifera</taxon>
        <taxon>Eurotatoria</taxon>
        <taxon>Bdelloidea</taxon>
        <taxon>Adinetida</taxon>
        <taxon>Adinetidae</taxon>
        <taxon>Adineta</taxon>
    </lineage>
</organism>
<name>A0A819V0F7_9BILA</name>
<accession>A0A819V0F7</accession>
<dbReference type="AlphaFoldDB" id="A0A819V0F7"/>
<dbReference type="Proteomes" id="UP000663860">
    <property type="component" value="Unassembled WGS sequence"/>
</dbReference>
<comment type="caution">
    <text evidence="3">The sequence shown here is derived from an EMBL/GenBank/DDBJ whole genome shotgun (WGS) entry which is preliminary data.</text>
</comment>